<dbReference type="OrthoDB" id="597510at2"/>
<organism evidence="4 5">
    <name type="scientific">Neolewinella litorea</name>
    <dbReference type="NCBI Taxonomy" id="2562452"/>
    <lineage>
        <taxon>Bacteria</taxon>
        <taxon>Pseudomonadati</taxon>
        <taxon>Bacteroidota</taxon>
        <taxon>Saprospiria</taxon>
        <taxon>Saprospirales</taxon>
        <taxon>Lewinellaceae</taxon>
        <taxon>Neolewinella</taxon>
    </lineage>
</organism>
<dbReference type="SUPFAM" id="SSF51735">
    <property type="entry name" value="NAD(P)-binding Rossmann-fold domains"/>
    <property type="match status" value="1"/>
</dbReference>
<evidence type="ECO:0000259" key="3">
    <source>
        <dbReference type="SMART" id="SM00822"/>
    </source>
</evidence>
<dbReference type="Pfam" id="PF00106">
    <property type="entry name" value="adh_short"/>
    <property type="match status" value="1"/>
</dbReference>
<dbReference type="SMART" id="SM00822">
    <property type="entry name" value="PKS_KR"/>
    <property type="match status" value="1"/>
</dbReference>
<protein>
    <submittedName>
        <fullName evidence="4">SDR family NAD(P)-dependent oxidoreductase</fullName>
    </submittedName>
</protein>
<evidence type="ECO:0000256" key="1">
    <source>
        <dbReference type="ARBA" id="ARBA00006484"/>
    </source>
</evidence>
<keyword evidence="2" id="KW-0560">Oxidoreductase</keyword>
<sequence>MKKTVLITGATGGIGLETARALAARGFHILLHGRTLEKARMAASSITEGSVSPIHADLSDLTAIHDLAGRVKALHPHLDVLINNAGVWNSRQVLTAEGVEETFAVNHLAYFLLTGLLRDHLQPDGRIICVASDSHRQVKGMRFDDLNLDGNYHGLRSYAQSKLANVLFCYEYDRRKRDRTTICAVQPGLVQTDIGIKGNTWLHRLAWRVRRRMQGNKTPAEGAATSVFLASVEDAPPSGLYWDNLSPKRSYSSSYSEEEARRLWEVSEKLTGYRYQF</sequence>
<comment type="caution">
    <text evidence="4">The sequence shown here is derived from an EMBL/GenBank/DDBJ whole genome shotgun (WGS) entry which is preliminary data.</text>
</comment>
<dbReference type="Proteomes" id="UP000308528">
    <property type="component" value="Unassembled WGS sequence"/>
</dbReference>
<evidence type="ECO:0000313" key="5">
    <source>
        <dbReference type="Proteomes" id="UP000308528"/>
    </source>
</evidence>
<reference evidence="4 5" key="1">
    <citation type="submission" date="2019-04" db="EMBL/GenBank/DDBJ databases">
        <title>Lewinella litorea sp. nov., isolated from a marine sand.</title>
        <authorList>
            <person name="Yoon J.-H."/>
        </authorList>
    </citation>
    <scope>NUCLEOTIDE SEQUENCE [LARGE SCALE GENOMIC DNA]</scope>
    <source>
        <strain evidence="4 5">HSMS-39</strain>
    </source>
</reference>
<dbReference type="Gene3D" id="3.40.50.720">
    <property type="entry name" value="NAD(P)-binding Rossmann-like Domain"/>
    <property type="match status" value="1"/>
</dbReference>
<name>A0A4S4NPQ5_9BACT</name>
<feature type="domain" description="Ketoreductase" evidence="3">
    <location>
        <begin position="3"/>
        <end position="240"/>
    </location>
</feature>
<dbReference type="EMBL" id="SRSF01000001">
    <property type="protein sequence ID" value="THH41067.1"/>
    <property type="molecule type" value="Genomic_DNA"/>
</dbReference>
<comment type="similarity">
    <text evidence="1">Belongs to the short-chain dehydrogenases/reductases (SDR) family.</text>
</comment>
<dbReference type="InterPro" id="IPR036291">
    <property type="entry name" value="NAD(P)-bd_dom_sf"/>
</dbReference>
<keyword evidence="5" id="KW-1185">Reference proteome</keyword>
<evidence type="ECO:0000313" key="4">
    <source>
        <dbReference type="EMBL" id="THH41067.1"/>
    </source>
</evidence>
<gene>
    <name evidence="4" type="ORF">E4021_00285</name>
</gene>
<dbReference type="PRINTS" id="PR00081">
    <property type="entry name" value="GDHRDH"/>
</dbReference>
<dbReference type="AlphaFoldDB" id="A0A4S4NPQ5"/>
<dbReference type="InterPro" id="IPR057326">
    <property type="entry name" value="KR_dom"/>
</dbReference>
<evidence type="ECO:0000256" key="2">
    <source>
        <dbReference type="ARBA" id="ARBA00023002"/>
    </source>
</evidence>
<dbReference type="RefSeq" id="WP_136455893.1">
    <property type="nucleotide sequence ID" value="NZ_SRSF01000001.1"/>
</dbReference>
<dbReference type="InterPro" id="IPR002347">
    <property type="entry name" value="SDR_fam"/>
</dbReference>
<proteinExistence type="inferred from homology"/>
<dbReference type="PANTHER" id="PTHR24320">
    <property type="entry name" value="RETINOL DEHYDROGENASE"/>
    <property type="match status" value="1"/>
</dbReference>
<dbReference type="GO" id="GO:0016491">
    <property type="term" value="F:oxidoreductase activity"/>
    <property type="evidence" value="ECO:0007669"/>
    <property type="project" value="UniProtKB-KW"/>
</dbReference>
<dbReference type="PANTHER" id="PTHR24320:SF148">
    <property type="entry name" value="NAD(P)-BINDING ROSSMANN-FOLD SUPERFAMILY PROTEIN"/>
    <property type="match status" value="1"/>
</dbReference>
<accession>A0A4S4NPQ5</accession>